<protein>
    <recommendedName>
        <fullName evidence="3">6-bladed beta-propeller</fullName>
    </recommendedName>
</protein>
<proteinExistence type="predicted"/>
<dbReference type="Gene3D" id="2.120.10.30">
    <property type="entry name" value="TolB, C-terminal domain"/>
    <property type="match status" value="1"/>
</dbReference>
<dbReference type="RefSeq" id="WP_170039274.1">
    <property type="nucleotide sequence ID" value="NZ_JACHOW010000001.1"/>
</dbReference>
<evidence type="ECO:0008006" key="3">
    <source>
        <dbReference type="Google" id="ProtNLM"/>
    </source>
</evidence>
<organism evidence="1 2">
    <name type="scientific">Longimicrobium terrae</name>
    <dbReference type="NCBI Taxonomy" id="1639882"/>
    <lineage>
        <taxon>Bacteria</taxon>
        <taxon>Pseudomonadati</taxon>
        <taxon>Gemmatimonadota</taxon>
        <taxon>Longimicrobiia</taxon>
        <taxon>Longimicrobiales</taxon>
        <taxon>Longimicrobiaceae</taxon>
        <taxon>Longimicrobium</taxon>
    </lineage>
</organism>
<dbReference type="EMBL" id="JACHIA010000001">
    <property type="protein sequence ID" value="MBB6068398.1"/>
    <property type="molecule type" value="Genomic_DNA"/>
</dbReference>
<evidence type="ECO:0000313" key="2">
    <source>
        <dbReference type="Proteomes" id="UP000582837"/>
    </source>
</evidence>
<sequence>MMAMCLLAACDRPAREGTAAGWAVTRDAVAGEDDGPGALTVVGDVTVGADGVVYATQPQESIIRSYDRQGRFLREVGREGEGPGEFDQLGELGWRADTLWVQDPGNRRISFFGPDLRYVRSVSFTSEEPITRDRPNIPGYALADGSVLGYWQAPLEQLVGRTVTDRLVRFTEAGEPASVLDSVELRNLFSVVPTPNGVTYGPQPYTDSPIMQVAHDGSFVVIVTREAAKSADRAAFGVRRVDLAGRVLINRQYPYTPVPLASRAADSTVNAMSSTLSSNGMGRASEASLRREVRKTLYIPSHLTPVSSMVLGRDGTIWLRRERTGEPTIGWTVLDSAGAKLADLRLPTSTMVHYADRSQIWAVEQDSLDVPTLVRYRVTPR</sequence>
<accession>A0A841GTG8</accession>
<name>A0A841GTG8_9BACT</name>
<reference evidence="1 2" key="1">
    <citation type="submission" date="2020-08" db="EMBL/GenBank/DDBJ databases">
        <title>Genomic Encyclopedia of Type Strains, Phase IV (KMG-IV): sequencing the most valuable type-strain genomes for metagenomic binning, comparative biology and taxonomic classification.</title>
        <authorList>
            <person name="Goeker M."/>
        </authorList>
    </citation>
    <scope>NUCLEOTIDE SEQUENCE [LARGE SCALE GENOMIC DNA]</scope>
    <source>
        <strain evidence="1 2">DSM 29007</strain>
    </source>
</reference>
<dbReference type="Proteomes" id="UP000582837">
    <property type="component" value="Unassembled WGS sequence"/>
</dbReference>
<evidence type="ECO:0000313" key="1">
    <source>
        <dbReference type="EMBL" id="MBB6068398.1"/>
    </source>
</evidence>
<dbReference type="SUPFAM" id="SSF63829">
    <property type="entry name" value="Calcium-dependent phosphotriesterase"/>
    <property type="match status" value="1"/>
</dbReference>
<keyword evidence="2" id="KW-1185">Reference proteome</keyword>
<comment type="caution">
    <text evidence="1">The sequence shown here is derived from an EMBL/GenBank/DDBJ whole genome shotgun (WGS) entry which is preliminary data.</text>
</comment>
<dbReference type="AlphaFoldDB" id="A0A841GTG8"/>
<gene>
    <name evidence="1" type="ORF">HNQ61_000009</name>
</gene>
<dbReference type="InterPro" id="IPR011042">
    <property type="entry name" value="6-blade_b-propeller_TolB-like"/>
</dbReference>